<dbReference type="Proteomes" id="UP000485058">
    <property type="component" value="Unassembled WGS sequence"/>
</dbReference>
<keyword evidence="1 2" id="KW-0694">RNA-binding</keyword>
<evidence type="ECO:0000259" key="4">
    <source>
        <dbReference type="PROSITE" id="PS50961"/>
    </source>
</evidence>
<feature type="compositionally biased region" description="Low complexity" evidence="3">
    <location>
        <begin position="158"/>
        <end position="187"/>
    </location>
</feature>
<sequence>MVIAAVRKQIDYYFSTDNLCKDIFLRSKMDEHGYIPLAVVANFNRVRMLTPDMMLILEAMRDSSIVEVSSDNAYLRARGSWAQWILPPQQRDLSHTPAPANAANPAQPEPVQSVQQQGAALHQSPQAAGSVQSQAGLQSSSPASLLGRQQQQEKGRVSSAASPQRASQPAAHTVLSVQAGSSQVVQSDGTAGDEGHQAKTSAGAAEAVQEEPDEDEDLFKMDEEQDTSRQPHGNAKPADGERGEGVSDAELKKLIVVVPQSSEQVWRPAGVLAQCRSPHHPNCLVVHCIP</sequence>
<dbReference type="Gene3D" id="1.10.10.10">
    <property type="entry name" value="Winged helix-like DNA-binding domain superfamily/Winged helix DNA-binding domain"/>
    <property type="match status" value="1"/>
</dbReference>
<dbReference type="AlphaFoldDB" id="A0A6A0A782"/>
<dbReference type="GO" id="GO:0005737">
    <property type="term" value="C:cytoplasm"/>
    <property type="evidence" value="ECO:0007669"/>
    <property type="project" value="UniProtKB-ARBA"/>
</dbReference>
<feature type="compositionally biased region" description="Basic and acidic residues" evidence="3">
    <location>
        <begin position="218"/>
        <end position="229"/>
    </location>
</feature>
<proteinExistence type="predicted"/>
<dbReference type="InterPro" id="IPR045180">
    <property type="entry name" value="La_dom_prot"/>
</dbReference>
<feature type="domain" description="HTH La-type RNA-binding" evidence="4">
    <location>
        <begin position="1"/>
        <end position="87"/>
    </location>
</feature>
<feature type="compositionally biased region" description="Acidic residues" evidence="3">
    <location>
        <begin position="208"/>
        <end position="217"/>
    </location>
</feature>
<gene>
    <name evidence="5" type="ORF">HaLaN_26819</name>
</gene>
<dbReference type="InterPro" id="IPR036390">
    <property type="entry name" value="WH_DNA-bd_sf"/>
</dbReference>
<evidence type="ECO:0000256" key="2">
    <source>
        <dbReference type="PROSITE-ProRule" id="PRU00332"/>
    </source>
</evidence>
<accession>A0A6A0A782</accession>
<feature type="region of interest" description="Disordered" evidence="3">
    <location>
        <begin position="91"/>
        <end position="246"/>
    </location>
</feature>
<feature type="compositionally biased region" description="Low complexity" evidence="3">
    <location>
        <begin position="97"/>
        <end position="110"/>
    </location>
</feature>
<feature type="compositionally biased region" description="Polar residues" evidence="3">
    <location>
        <begin position="112"/>
        <end position="150"/>
    </location>
</feature>
<comment type="caution">
    <text evidence="5">The sequence shown here is derived from an EMBL/GenBank/DDBJ whole genome shotgun (WGS) entry which is preliminary data.</text>
</comment>
<dbReference type="PANTHER" id="PTHR22792">
    <property type="entry name" value="LUPUS LA PROTEIN-RELATED"/>
    <property type="match status" value="1"/>
</dbReference>
<dbReference type="EMBL" id="BLLF01003838">
    <property type="protein sequence ID" value="GFH28342.1"/>
    <property type="molecule type" value="Genomic_DNA"/>
</dbReference>
<dbReference type="CDD" id="cd07323">
    <property type="entry name" value="LAM"/>
    <property type="match status" value="1"/>
</dbReference>
<dbReference type="GO" id="GO:0003723">
    <property type="term" value="F:RNA binding"/>
    <property type="evidence" value="ECO:0007669"/>
    <property type="project" value="UniProtKB-UniRule"/>
</dbReference>
<evidence type="ECO:0000313" key="6">
    <source>
        <dbReference type="Proteomes" id="UP000485058"/>
    </source>
</evidence>
<feature type="non-terminal residue" evidence="5">
    <location>
        <position position="290"/>
    </location>
</feature>
<name>A0A6A0A782_HAELA</name>
<evidence type="ECO:0000256" key="1">
    <source>
        <dbReference type="ARBA" id="ARBA00022884"/>
    </source>
</evidence>
<dbReference type="SMART" id="SM00715">
    <property type="entry name" value="LA"/>
    <property type="match status" value="1"/>
</dbReference>
<reference evidence="5 6" key="1">
    <citation type="submission" date="2020-02" db="EMBL/GenBank/DDBJ databases">
        <title>Draft genome sequence of Haematococcus lacustris strain NIES-144.</title>
        <authorList>
            <person name="Morimoto D."/>
            <person name="Nakagawa S."/>
            <person name="Yoshida T."/>
            <person name="Sawayama S."/>
        </authorList>
    </citation>
    <scope>NUCLEOTIDE SEQUENCE [LARGE SCALE GENOMIC DNA]</scope>
    <source>
        <strain evidence="5 6">NIES-144</strain>
    </source>
</reference>
<dbReference type="PANTHER" id="PTHR22792:SF132">
    <property type="entry name" value="LA-RELATED PROTEIN 1"/>
    <property type="match status" value="1"/>
</dbReference>
<dbReference type="PROSITE" id="PS50961">
    <property type="entry name" value="HTH_LA"/>
    <property type="match status" value="1"/>
</dbReference>
<keyword evidence="6" id="KW-1185">Reference proteome</keyword>
<dbReference type="Pfam" id="PF05383">
    <property type="entry name" value="La"/>
    <property type="match status" value="1"/>
</dbReference>
<evidence type="ECO:0000256" key="3">
    <source>
        <dbReference type="SAM" id="MobiDB-lite"/>
    </source>
</evidence>
<dbReference type="SUPFAM" id="SSF46785">
    <property type="entry name" value="Winged helix' DNA-binding domain"/>
    <property type="match status" value="1"/>
</dbReference>
<dbReference type="InterPro" id="IPR006630">
    <property type="entry name" value="La_HTH"/>
</dbReference>
<protein>
    <submittedName>
        <fullName evidence="5">HTH La-type RNA-binding domain-containing protein</fullName>
    </submittedName>
</protein>
<organism evidence="5 6">
    <name type="scientific">Haematococcus lacustris</name>
    <name type="common">Green alga</name>
    <name type="synonym">Haematococcus pluvialis</name>
    <dbReference type="NCBI Taxonomy" id="44745"/>
    <lineage>
        <taxon>Eukaryota</taxon>
        <taxon>Viridiplantae</taxon>
        <taxon>Chlorophyta</taxon>
        <taxon>core chlorophytes</taxon>
        <taxon>Chlorophyceae</taxon>
        <taxon>CS clade</taxon>
        <taxon>Chlamydomonadales</taxon>
        <taxon>Haematococcaceae</taxon>
        <taxon>Haematococcus</taxon>
    </lineage>
</organism>
<evidence type="ECO:0000313" key="5">
    <source>
        <dbReference type="EMBL" id="GFH28342.1"/>
    </source>
</evidence>
<dbReference type="InterPro" id="IPR036388">
    <property type="entry name" value="WH-like_DNA-bd_sf"/>
</dbReference>